<evidence type="ECO:0000256" key="3">
    <source>
        <dbReference type="RuleBase" id="RU000363"/>
    </source>
</evidence>
<dbReference type="InParanoid" id="A0A7M7QRM6"/>
<dbReference type="Gene3D" id="3.40.50.720">
    <property type="entry name" value="NAD(P)-binding Rossmann-like Domain"/>
    <property type="match status" value="1"/>
</dbReference>
<dbReference type="EnsemblMetazoa" id="XM_032597109">
    <property type="protein sequence ID" value="XP_032453000"/>
    <property type="gene ID" value="LOC100120013"/>
</dbReference>
<dbReference type="InterPro" id="IPR036291">
    <property type="entry name" value="NAD(P)-bd_dom_sf"/>
</dbReference>
<dbReference type="KEGG" id="nvi:100120013"/>
<keyword evidence="5" id="KW-1185">Reference proteome</keyword>
<dbReference type="AlphaFoldDB" id="A0A7M7QRM6"/>
<sequence length="279" mass="31171">MSRQGEYKDIKDKVIIVTGGANGIGLECVLEFLEKGARYVAILDITPENFTADKLQEEFGTHRVDLYHCDIANEEEFRSNFKKVIEKHNYVDILINDAGVANENDTARLLDVNVKGTILGNLMAIEHMGKHKGGRGGVVVNVASVIGLLNCHVLPVYSASKHAIVSFTRSMKSNCDRLGVKIIAVCPGHTRTKLNFELAVETSVNYLDFIPQESIDKFNKSKLQYPDNVSDAIMDLITDAEPGTVWVVENDEPHFKISSSDHYTKKIIDNHEAKVFFCW</sequence>
<evidence type="ECO:0000256" key="1">
    <source>
        <dbReference type="ARBA" id="ARBA00006484"/>
    </source>
</evidence>
<dbReference type="OrthoDB" id="417891at2759"/>
<dbReference type="Pfam" id="PF00106">
    <property type="entry name" value="adh_short"/>
    <property type="match status" value="1"/>
</dbReference>
<dbReference type="GO" id="GO:0005737">
    <property type="term" value="C:cytoplasm"/>
    <property type="evidence" value="ECO:0007669"/>
    <property type="project" value="TreeGrafter"/>
</dbReference>
<evidence type="ECO:0000313" key="5">
    <source>
        <dbReference type="Proteomes" id="UP000002358"/>
    </source>
</evidence>
<dbReference type="InterPro" id="IPR002347">
    <property type="entry name" value="SDR_fam"/>
</dbReference>
<name>A0A7M7QRM6_NASVI</name>
<protein>
    <submittedName>
        <fullName evidence="4">Uncharacterized protein</fullName>
    </submittedName>
</protein>
<dbReference type="PRINTS" id="PR00080">
    <property type="entry name" value="SDRFAMILY"/>
</dbReference>
<dbReference type="PRINTS" id="PR01167">
    <property type="entry name" value="INSADHFAMILY"/>
</dbReference>
<dbReference type="SUPFAM" id="SSF51735">
    <property type="entry name" value="NAD(P)-binding Rossmann-fold domains"/>
    <property type="match status" value="1"/>
</dbReference>
<proteinExistence type="inferred from homology"/>
<dbReference type="RefSeq" id="XP_032453001.1">
    <property type="nucleotide sequence ID" value="XM_032597110.1"/>
</dbReference>
<dbReference type="RefSeq" id="XP_032453000.1">
    <property type="nucleotide sequence ID" value="XM_032597109.1"/>
</dbReference>
<accession>A0A7M7QRM6</accession>
<dbReference type="Proteomes" id="UP000002358">
    <property type="component" value="Chromosome 2"/>
</dbReference>
<evidence type="ECO:0000256" key="2">
    <source>
        <dbReference type="ARBA" id="ARBA00023002"/>
    </source>
</evidence>
<organism evidence="4 5">
    <name type="scientific">Nasonia vitripennis</name>
    <name type="common">Parasitic wasp</name>
    <dbReference type="NCBI Taxonomy" id="7425"/>
    <lineage>
        <taxon>Eukaryota</taxon>
        <taxon>Metazoa</taxon>
        <taxon>Ecdysozoa</taxon>
        <taxon>Arthropoda</taxon>
        <taxon>Hexapoda</taxon>
        <taxon>Insecta</taxon>
        <taxon>Pterygota</taxon>
        <taxon>Neoptera</taxon>
        <taxon>Endopterygota</taxon>
        <taxon>Hymenoptera</taxon>
        <taxon>Apocrita</taxon>
        <taxon>Proctotrupomorpha</taxon>
        <taxon>Chalcidoidea</taxon>
        <taxon>Pteromalidae</taxon>
        <taxon>Pteromalinae</taxon>
        <taxon>Nasonia</taxon>
    </lineage>
</organism>
<dbReference type="OMA" id="WVVENDE"/>
<keyword evidence="2" id="KW-0560">Oxidoreductase</keyword>
<dbReference type="GO" id="GO:0016616">
    <property type="term" value="F:oxidoreductase activity, acting on the CH-OH group of donors, NAD or NADP as acceptor"/>
    <property type="evidence" value="ECO:0007669"/>
    <property type="project" value="TreeGrafter"/>
</dbReference>
<reference evidence="4" key="1">
    <citation type="submission" date="2021-01" db="UniProtKB">
        <authorList>
            <consortium name="EnsemblMetazoa"/>
        </authorList>
    </citation>
    <scope>IDENTIFICATION</scope>
</reference>
<dbReference type="PANTHER" id="PTHR44229">
    <property type="entry name" value="15-HYDROXYPROSTAGLANDIN DEHYDROGENASE [NAD(+)]"/>
    <property type="match status" value="1"/>
</dbReference>
<evidence type="ECO:0000313" key="4">
    <source>
        <dbReference type="EnsemblMetazoa" id="XP_032453000"/>
    </source>
</evidence>
<dbReference type="SMR" id="A0A7M7QRM6"/>
<dbReference type="EnsemblMetazoa" id="XM_032597110">
    <property type="protein sequence ID" value="XP_032453001"/>
    <property type="gene ID" value="LOC100120013"/>
</dbReference>
<comment type="similarity">
    <text evidence="1 3">Belongs to the short-chain dehydrogenases/reductases (SDR) family.</text>
</comment>
<dbReference type="GeneID" id="100120013"/>
<dbReference type="FunCoup" id="A0A7M7QRM6">
    <property type="interactions" value="113"/>
</dbReference>
<dbReference type="PANTHER" id="PTHR44229:SF8">
    <property type="entry name" value="ALCOHOL DEHYDROGENASE-RELATED"/>
    <property type="match status" value="1"/>
</dbReference>